<dbReference type="Proteomes" id="UP000187412">
    <property type="component" value="Unassembled WGS sequence"/>
</dbReference>
<comment type="caution">
    <text evidence="3">The sequence shown here is derived from an EMBL/GenBank/DDBJ whole genome shotgun (WGS) entry which is preliminary data.</text>
</comment>
<dbReference type="InterPro" id="IPR010982">
    <property type="entry name" value="Lambda_DNA-bd_dom_sf"/>
</dbReference>
<dbReference type="SUPFAM" id="SSF47413">
    <property type="entry name" value="lambda repressor-like DNA-binding domains"/>
    <property type="match status" value="1"/>
</dbReference>
<dbReference type="RefSeq" id="WP_076113430.1">
    <property type="nucleotide sequence ID" value="NZ_MPTB01000042.1"/>
</dbReference>
<dbReference type="PANTHER" id="PTHR46558">
    <property type="entry name" value="TRACRIPTIONAL REGULATORY PROTEIN-RELATED-RELATED"/>
    <property type="match status" value="1"/>
</dbReference>
<dbReference type="InterPro" id="IPR001387">
    <property type="entry name" value="Cro/C1-type_HTH"/>
</dbReference>
<evidence type="ECO:0000256" key="1">
    <source>
        <dbReference type="ARBA" id="ARBA00023125"/>
    </source>
</evidence>
<dbReference type="Pfam" id="PF01381">
    <property type="entry name" value="HTH_3"/>
    <property type="match status" value="1"/>
</dbReference>
<evidence type="ECO:0000259" key="2">
    <source>
        <dbReference type="PROSITE" id="PS50943"/>
    </source>
</evidence>
<proteinExistence type="predicted"/>
<sequence>MISSEKVGKRIAMLRKEKQLSQEQLAEQLNVTAQAVSKWETGKSLPETATLPLLSSVLGHPIDGILLPQELVVLSAVYTDGRDSHDVTHFVNQFVAGNKLSFTVSDHIFPGCLSGDRSKVLILRYETPAGIYSAYALKEQLLTIDVHSKGYTSGKSGLEFVYASYGNELIHRNVLKKMQHYEFFQWEHFTVSHELFPSLIDNEGNDYLLLLYLNAEGIHAVSCAEGEQIHYSPDRTRLFAIQPSRQHYIVENVGRLGFGQGMDCSWAGAFYLSLSTRGIETTYEQVMGVSGACWRISFTPVWDYSSADALVAYDYSAAAHKAYGLTASRANRLTPEERKQEKQKLMDSIRKHQLPIAINLRVAPEWGVITGYLDNGDTLLCRSYFDGETFEGLHDDPEFQSDMRVSKGYLYVDHWPYMLMRFDSQAHIPSALDNFYASLRVKLDSMRADDNRGYRLGYKAFDTWCEGLLSSRWYQDAETSDFGRRFGVNYFCMMALTDARRSAAAYLKASLPLLQHPAEAGALAEMAGVYEQIDALLEGFYKGMTDPASIEPGVSPHPFWTNEHRSRQAELLQTVSMLEHRGDELAKEILGNSQRHAQ</sequence>
<protein>
    <recommendedName>
        <fullName evidence="2">HTH cro/C1-type domain-containing protein</fullName>
    </recommendedName>
</protein>
<dbReference type="CDD" id="cd00093">
    <property type="entry name" value="HTH_XRE"/>
    <property type="match status" value="1"/>
</dbReference>
<dbReference type="PROSITE" id="PS50943">
    <property type="entry name" value="HTH_CROC1"/>
    <property type="match status" value="1"/>
</dbReference>
<evidence type="ECO:0000313" key="3">
    <source>
        <dbReference type="EMBL" id="OMD41962.1"/>
    </source>
</evidence>
<feature type="domain" description="HTH cro/C1-type" evidence="2">
    <location>
        <begin position="11"/>
        <end position="65"/>
    </location>
</feature>
<dbReference type="PANTHER" id="PTHR46558:SF4">
    <property type="entry name" value="DNA-BIDING PHAGE PROTEIN"/>
    <property type="match status" value="1"/>
</dbReference>
<keyword evidence="1" id="KW-0238">DNA-binding</keyword>
<evidence type="ECO:0000313" key="4">
    <source>
        <dbReference type="Proteomes" id="UP000187412"/>
    </source>
</evidence>
<reference evidence="3 4" key="1">
    <citation type="submission" date="2016-10" db="EMBL/GenBank/DDBJ databases">
        <title>Paenibacillus species isolates.</title>
        <authorList>
            <person name="Beno S.M."/>
        </authorList>
    </citation>
    <scope>NUCLEOTIDE SEQUENCE [LARGE SCALE GENOMIC DNA]</scope>
    <source>
        <strain evidence="3 4">FSL H7-0744</strain>
    </source>
</reference>
<dbReference type="SMART" id="SM00530">
    <property type="entry name" value="HTH_XRE"/>
    <property type="match status" value="1"/>
</dbReference>
<accession>A0ABX3H041</accession>
<name>A0ABX3H041_PAEBO</name>
<gene>
    <name evidence="3" type="ORF">BSK56_26165</name>
</gene>
<dbReference type="Gene3D" id="1.10.260.40">
    <property type="entry name" value="lambda repressor-like DNA-binding domains"/>
    <property type="match status" value="1"/>
</dbReference>
<organism evidence="3 4">
    <name type="scientific">Paenibacillus borealis</name>
    <dbReference type="NCBI Taxonomy" id="160799"/>
    <lineage>
        <taxon>Bacteria</taxon>
        <taxon>Bacillati</taxon>
        <taxon>Bacillota</taxon>
        <taxon>Bacilli</taxon>
        <taxon>Bacillales</taxon>
        <taxon>Paenibacillaceae</taxon>
        <taxon>Paenibacillus</taxon>
    </lineage>
</organism>
<dbReference type="EMBL" id="MPTB01000042">
    <property type="protein sequence ID" value="OMD41962.1"/>
    <property type="molecule type" value="Genomic_DNA"/>
</dbReference>
<keyword evidence="4" id="KW-1185">Reference proteome</keyword>